<dbReference type="Gene3D" id="3.40.50.1820">
    <property type="entry name" value="alpha/beta hydrolase"/>
    <property type="match status" value="1"/>
</dbReference>
<comment type="caution">
    <text evidence="1">The sequence shown here is derived from an EMBL/GenBank/DDBJ whole genome shotgun (WGS) entry which is preliminary data.</text>
</comment>
<dbReference type="SUPFAM" id="SSF53474">
    <property type="entry name" value="alpha/beta-Hydrolases"/>
    <property type="match status" value="1"/>
</dbReference>
<organism evidence="1 2">
    <name type="scientific">Kouleothrix aurantiaca</name>
    <dbReference type="NCBI Taxonomy" id="186479"/>
    <lineage>
        <taxon>Bacteria</taxon>
        <taxon>Bacillati</taxon>
        <taxon>Chloroflexota</taxon>
        <taxon>Chloroflexia</taxon>
        <taxon>Chloroflexales</taxon>
        <taxon>Roseiflexineae</taxon>
        <taxon>Roseiflexaceae</taxon>
        <taxon>Kouleothrix</taxon>
    </lineage>
</organism>
<sequence length="68" mass="7500">MYETNMYEGMIAETVAIPGSGGELIGAYMARPLGAGPFPGVVLAHHMPGWDEWYREATRKFAHHGYVC</sequence>
<protein>
    <submittedName>
        <fullName evidence="1">Carboxymethylenebutenolidase</fullName>
    </submittedName>
</protein>
<reference evidence="1 2" key="1">
    <citation type="submission" date="2015-09" db="EMBL/GenBank/DDBJ databases">
        <title>Draft genome sequence of Kouleothrix aurantiaca JCM 19913.</title>
        <authorList>
            <person name="Hemp J."/>
        </authorList>
    </citation>
    <scope>NUCLEOTIDE SEQUENCE [LARGE SCALE GENOMIC DNA]</scope>
    <source>
        <strain evidence="1 2">COM-B</strain>
    </source>
</reference>
<dbReference type="InterPro" id="IPR029058">
    <property type="entry name" value="AB_hydrolase_fold"/>
</dbReference>
<accession>A0A0P9FEY3</accession>
<keyword evidence="2" id="KW-1185">Reference proteome</keyword>
<evidence type="ECO:0000313" key="2">
    <source>
        <dbReference type="Proteomes" id="UP000050509"/>
    </source>
</evidence>
<feature type="non-terminal residue" evidence="1">
    <location>
        <position position="68"/>
    </location>
</feature>
<evidence type="ECO:0000313" key="1">
    <source>
        <dbReference type="EMBL" id="KPV51583.1"/>
    </source>
</evidence>
<proteinExistence type="predicted"/>
<dbReference type="EMBL" id="LJCR01000855">
    <property type="protein sequence ID" value="KPV51583.1"/>
    <property type="molecule type" value="Genomic_DNA"/>
</dbReference>
<gene>
    <name evidence="1" type="ORF">SE17_20380</name>
</gene>
<dbReference type="AlphaFoldDB" id="A0A0P9FEY3"/>
<dbReference type="Proteomes" id="UP000050509">
    <property type="component" value="Unassembled WGS sequence"/>
</dbReference>
<name>A0A0P9FEY3_9CHLR</name>